<evidence type="ECO:0000313" key="11">
    <source>
        <dbReference type="Proteomes" id="UP001595974"/>
    </source>
</evidence>
<proteinExistence type="inferred from homology"/>
<feature type="domain" description="MobA-like NTP transferase" evidence="9">
    <location>
        <begin position="13"/>
        <end position="167"/>
    </location>
</feature>
<comment type="subcellular location">
    <subcellularLocation>
        <location evidence="8">Cytoplasm</location>
    </subcellularLocation>
</comment>
<evidence type="ECO:0000256" key="5">
    <source>
        <dbReference type="ARBA" id="ARBA00022842"/>
    </source>
</evidence>
<dbReference type="InterPro" id="IPR025877">
    <property type="entry name" value="MobA-like_NTP_Trfase"/>
</dbReference>
<evidence type="ECO:0000256" key="8">
    <source>
        <dbReference type="HAMAP-Rule" id="MF_00316"/>
    </source>
</evidence>
<evidence type="ECO:0000256" key="4">
    <source>
        <dbReference type="ARBA" id="ARBA00022741"/>
    </source>
</evidence>
<keyword evidence="4 8" id="KW-0547">Nucleotide-binding</keyword>
<keyword evidence="2 8" id="KW-0808">Transferase</keyword>
<dbReference type="GO" id="GO:0061603">
    <property type="term" value="F:molybdenum cofactor guanylyltransferase activity"/>
    <property type="evidence" value="ECO:0007669"/>
    <property type="project" value="UniProtKB-EC"/>
</dbReference>
<feature type="binding site" evidence="8">
    <location>
        <position position="57"/>
    </location>
    <ligand>
        <name>GTP</name>
        <dbReference type="ChEBI" id="CHEBI:37565"/>
    </ligand>
</feature>
<comment type="domain">
    <text evidence="8">The N-terminal domain determines nucleotide recognition and specific binding, while the C-terminal domain determines the specific binding to the target protein.</text>
</comment>
<dbReference type="HAMAP" id="MF_00316">
    <property type="entry name" value="MobA"/>
    <property type="match status" value="1"/>
</dbReference>
<evidence type="ECO:0000256" key="3">
    <source>
        <dbReference type="ARBA" id="ARBA00022723"/>
    </source>
</evidence>
<dbReference type="Gene3D" id="3.90.550.10">
    <property type="entry name" value="Spore Coat Polysaccharide Biosynthesis Protein SpsA, Chain A"/>
    <property type="match status" value="1"/>
</dbReference>
<evidence type="ECO:0000256" key="6">
    <source>
        <dbReference type="ARBA" id="ARBA00023134"/>
    </source>
</evidence>
<feature type="binding site" evidence="8">
    <location>
        <position position="75"/>
    </location>
    <ligand>
        <name>GTP</name>
        <dbReference type="ChEBI" id="CHEBI:37565"/>
    </ligand>
</feature>
<keyword evidence="1 8" id="KW-0963">Cytoplasm</keyword>
<keyword evidence="6 8" id="KW-0342">GTP-binding</keyword>
<organism evidence="10 11">
    <name type="scientific">Thauera sinica</name>
    <dbReference type="NCBI Taxonomy" id="2665146"/>
    <lineage>
        <taxon>Bacteria</taxon>
        <taxon>Pseudomonadati</taxon>
        <taxon>Pseudomonadota</taxon>
        <taxon>Betaproteobacteria</taxon>
        <taxon>Rhodocyclales</taxon>
        <taxon>Zoogloeaceae</taxon>
        <taxon>Thauera</taxon>
    </lineage>
</organism>
<feature type="binding site" evidence="8">
    <location>
        <position position="105"/>
    </location>
    <ligand>
        <name>Mg(2+)</name>
        <dbReference type="ChEBI" id="CHEBI:18420"/>
    </ligand>
</feature>
<evidence type="ECO:0000256" key="1">
    <source>
        <dbReference type="ARBA" id="ARBA00022490"/>
    </source>
</evidence>
<dbReference type="Pfam" id="PF12804">
    <property type="entry name" value="NTP_transf_3"/>
    <property type="match status" value="1"/>
</dbReference>
<dbReference type="NCBIfam" id="TIGR02665">
    <property type="entry name" value="molyb_mobA"/>
    <property type="match status" value="1"/>
</dbReference>
<keyword evidence="11" id="KW-1185">Reference proteome</keyword>
<gene>
    <name evidence="8 10" type="primary">mobA</name>
    <name evidence="10" type="ORF">ACFPTN_16135</name>
</gene>
<keyword evidence="10" id="KW-0548">Nucleotidyltransferase</keyword>
<comment type="subunit">
    <text evidence="8">Monomer.</text>
</comment>
<comment type="catalytic activity">
    <reaction evidence="8">
        <text>Mo-molybdopterin + GTP + H(+) = Mo-molybdopterin guanine dinucleotide + diphosphate</text>
        <dbReference type="Rhea" id="RHEA:34243"/>
        <dbReference type="ChEBI" id="CHEBI:15378"/>
        <dbReference type="ChEBI" id="CHEBI:33019"/>
        <dbReference type="ChEBI" id="CHEBI:37565"/>
        <dbReference type="ChEBI" id="CHEBI:71302"/>
        <dbReference type="ChEBI" id="CHEBI:71310"/>
        <dbReference type="EC" id="2.7.7.77"/>
    </reaction>
</comment>
<dbReference type="InterPro" id="IPR013482">
    <property type="entry name" value="Molybde_CF_guanTrfase"/>
</dbReference>
<keyword evidence="5 8" id="KW-0460">Magnesium</keyword>
<sequence length="208" mass="22006">MTDQTKPRPRITGVLLAGGQGQRMGGVDKGLMTFDGRPLAAHVLARLAPQVDELLVNANRNLSAWQAFGYPVFADDIPGYIGPLAGLHAALSRAAHPLVVTVPCDAPFLPGDLVLRLLSAWQGAGAGADVAVAKTAGRLHPVFCLCRREHVAHLDAYLAAGGRRVERWSEGLRVVEVGFDDQPAAFLNLNTPDELVRALAGTGHGDGR</sequence>
<comment type="cofactor">
    <cofactor evidence="8">
        <name>Mg(2+)</name>
        <dbReference type="ChEBI" id="CHEBI:18420"/>
    </cofactor>
</comment>
<dbReference type="Proteomes" id="UP001595974">
    <property type="component" value="Unassembled WGS sequence"/>
</dbReference>
<evidence type="ECO:0000313" key="10">
    <source>
        <dbReference type="EMBL" id="MFC5770909.1"/>
    </source>
</evidence>
<reference evidence="11" key="1">
    <citation type="journal article" date="2019" name="Int. J. Syst. Evol. Microbiol.">
        <title>The Global Catalogue of Microorganisms (GCM) 10K type strain sequencing project: providing services to taxonomists for standard genome sequencing and annotation.</title>
        <authorList>
            <consortium name="The Broad Institute Genomics Platform"/>
            <consortium name="The Broad Institute Genome Sequencing Center for Infectious Disease"/>
            <person name="Wu L."/>
            <person name="Ma J."/>
        </authorList>
    </citation>
    <scope>NUCLEOTIDE SEQUENCE [LARGE SCALE GENOMIC DNA]</scope>
    <source>
        <strain evidence="11">SHR3</strain>
    </source>
</reference>
<protein>
    <recommendedName>
        <fullName evidence="8">Molybdenum cofactor guanylyltransferase</fullName>
        <shortName evidence="8">MoCo guanylyltransferase</shortName>
        <ecNumber evidence="8">2.7.7.77</ecNumber>
    </recommendedName>
    <alternativeName>
        <fullName evidence="8">GTP:molybdopterin guanylyltransferase</fullName>
    </alternativeName>
    <alternativeName>
        <fullName evidence="8">Mo-MPT guanylyltransferase</fullName>
    </alternativeName>
    <alternativeName>
        <fullName evidence="8">Molybdopterin guanylyltransferase</fullName>
    </alternativeName>
    <alternativeName>
        <fullName evidence="8">Molybdopterin-guanine dinucleotide synthase</fullName>
        <shortName evidence="8">MGD synthase</shortName>
    </alternativeName>
</protein>
<feature type="binding site" evidence="8">
    <location>
        <position position="29"/>
    </location>
    <ligand>
        <name>GTP</name>
        <dbReference type="ChEBI" id="CHEBI:37565"/>
    </ligand>
</feature>
<dbReference type="PANTHER" id="PTHR19136:SF81">
    <property type="entry name" value="MOLYBDENUM COFACTOR GUANYLYLTRANSFERASE"/>
    <property type="match status" value="1"/>
</dbReference>
<feature type="binding site" evidence="8">
    <location>
        <begin position="16"/>
        <end position="18"/>
    </location>
    <ligand>
        <name>GTP</name>
        <dbReference type="ChEBI" id="CHEBI:37565"/>
    </ligand>
</feature>
<dbReference type="PANTHER" id="PTHR19136">
    <property type="entry name" value="MOLYBDENUM COFACTOR GUANYLYLTRANSFERASE"/>
    <property type="match status" value="1"/>
</dbReference>
<dbReference type="InterPro" id="IPR029044">
    <property type="entry name" value="Nucleotide-diphossugar_trans"/>
</dbReference>
<evidence type="ECO:0000256" key="2">
    <source>
        <dbReference type="ARBA" id="ARBA00022679"/>
    </source>
</evidence>
<evidence type="ECO:0000259" key="9">
    <source>
        <dbReference type="Pfam" id="PF12804"/>
    </source>
</evidence>
<comment type="function">
    <text evidence="8">Transfers a GMP moiety from GTP to Mo-molybdopterin (Mo-MPT) cofactor (Moco or molybdenum cofactor) to form Mo-molybdopterin guanine dinucleotide (Mo-MGD) cofactor.</text>
</comment>
<dbReference type="EMBL" id="JBHSOG010000061">
    <property type="protein sequence ID" value="MFC5770909.1"/>
    <property type="molecule type" value="Genomic_DNA"/>
</dbReference>
<dbReference type="EC" id="2.7.7.77" evidence="8"/>
<keyword evidence="7 8" id="KW-0501">Molybdenum cofactor biosynthesis</keyword>
<evidence type="ECO:0000256" key="7">
    <source>
        <dbReference type="ARBA" id="ARBA00023150"/>
    </source>
</evidence>
<comment type="similarity">
    <text evidence="8">Belongs to the MobA family.</text>
</comment>
<name>A0ABW1AV34_9RHOO</name>
<dbReference type="CDD" id="cd02503">
    <property type="entry name" value="MobA"/>
    <property type="match status" value="1"/>
</dbReference>
<dbReference type="SUPFAM" id="SSF53448">
    <property type="entry name" value="Nucleotide-diphospho-sugar transferases"/>
    <property type="match status" value="1"/>
</dbReference>
<dbReference type="RefSeq" id="WP_385961532.1">
    <property type="nucleotide sequence ID" value="NZ_JBHSOG010000061.1"/>
</dbReference>
<feature type="binding site" evidence="8">
    <location>
        <position position="105"/>
    </location>
    <ligand>
        <name>GTP</name>
        <dbReference type="ChEBI" id="CHEBI:37565"/>
    </ligand>
</feature>
<comment type="caution">
    <text evidence="10">The sequence shown here is derived from an EMBL/GenBank/DDBJ whole genome shotgun (WGS) entry which is preliminary data.</text>
</comment>
<keyword evidence="3 8" id="KW-0479">Metal-binding</keyword>
<accession>A0ABW1AV34</accession>